<dbReference type="OrthoDB" id="7056470at2"/>
<sequence length="403" mass="46228">MSKQRKIISALLGLTVLGLLANVLYAIFSKDLPLAAVTYNIGYAEDIGLALFYFILGLLIFLATLFAHVLFTRRGLLRLALVLASLVVSLVLFELALIPFNLVFNSGRALEFNFEHTRREAEKNPHLKGTWTAKVNWLQKDDEIGYQPLLGPGFPYSEHGALHNGYDPVKRPGLTRVLFLGDSICALGFLTEYCKEIAGLANYDYWTMGVYGYSTRQELIYFQRNGLKLRPDVVILEFCLNDWDGTPVVLKDEGGYTVIANTYVGAQHINYWLYKHSTLYRVYVSLKASFTNRASLQDDVRENIALLQRLSRQHGFALRVVVYPELEKLTLWPENFRRQRADILKILDELGIEHYDVAPMMDRQLQRHSRDWARLEPTDHFHPSRALSRLIAEEVVERGYLRP</sequence>
<feature type="transmembrane region" description="Helical" evidence="1">
    <location>
        <begin position="50"/>
        <end position="72"/>
    </location>
</feature>
<dbReference type="AlphaFoldDB" id="E1QGF4"/>
<dbReference type="HOGENOM" id="CLU_713151_0_0_7"/>
<dbReference type="GO" id="GO:0016788">
    <property type="term" value="F:hydrolase activity, acting on ester bonds"/>
    <property type="evidence" value="ECO:0007669"/>
    <property type="project" value="UniProtKB-ARBA"/>
</dbReference>
<evidence type="ECO:0000313" key="3">
    <source>
        <dbReference type="Proteomes" id="UP000009047"/>
    </source>
</evidence>
<feature type="transmembrane region" description="Helical" evidence="1">
    <location>
        <begin position="79"/>
        <end position="104"/>
    </location>
</feature>
<keyword evidence="1" id="KW-0472">Membrane</keyword>
<evidence type="ECO:0000256" key="1">
    <source>
        <dbReference type="SAM" id="Phobius"/>
    </source>
</evidence>
<dbReference type="STRING" id="644282.Deba_0290"/>
<keyword evidence="1" id="KW-0812">Transmembrane</keyword>
<dbReference type="EMBL" id="CP002085">
    <property type="protein sequence ID" value="ADK83666.1"/>
    <property type="molecule type" value="Genomic_DNA"/>
</dbReference>
<dbReference type="SUPFAM" id="SSF52266">
    <property type="entry name" value="SGNH hydrolase"/>
    <property type="match status" value="1"/>
</dbReference>
<keyword evidence="3" id="KW-1185">Reference proteome</keyword>
<organism evidence="2 3">
    <name type="scientific">Desulfarculus baarsii (strain ATCC 33931 / DSM 2075 / LMG 7858 / VKM B-1802 / 2st14)</name>
    <dbReference type="NCBI Taxonomy" id="644282"/>
    <lineage>
        <taxon>Bacteria</taxon>
        <taxon>Pseudomonadati</taxon>
        <taxon>Thermodesulfobacteriota</taxon>
        <taxon>Desulfarculia</taxon>
        <taxon>Desulfarculales</taxon>
        <taxon>Desulfarculaceae</taxon>
        <taxon>Desulfarculus</taxon>
    </lineage>
</organism>
<protein>
    <submittedName>
        <fullName evidence="2">Lipolytic protein G-D-S-L family</fullName>
    </submittedName>
</protein>
<dbReference type="RefSeq" id="WP_013257122.1">
    <property type="nucleotide sequence ID" value="NC_014365.1"/>
</dbReference>
<dbReference type="Gene3D" id="3.40.50.1110">
    <property type="entry name" value="SGNH hydrolase"/>
    <property type="match status" value="1"/>
</dbReference>
<proteinExistence type="predicted"/>
<name>E1QGF4_DESB2</name>
<accession>E1QGF4</accession>
<dbReference type="Proteomes" id="UP000009047">
    <property type="component" value="Chromosome"/>
</dbReference>
<keyword evidence="1" id="KW-1133">Transmembrane helix</keyword>
<dbReference type="eggNOG" id="COG2755">
    <property type="taxonomic scope" value="Bacteria"/>
</dbReference>
<reference evidence="2 3" key="1">
    <citation type="journal article" date="2010" name="Stand. Genomic Sci.">
        <title>Complete genome sequence of Desulfarculus baarsii type strain (2st14).</title>
        <authorList>
            <person name="Sun H."/>
            <person name="Spring S."/>
            <person name="Lapidus A."/>
            <person name="Davenport K."/>
            <person name="Del Rio T.G."/>
            <person name="Tice H."/>
            <person name="Nolan M."/>
            <person name="Copeland A."/>
            <person name="Cheng J.F."/>
            <person name="Lucas S."/>
            <person name="Tapia R."/>
            <person name="Goodwin L."/>
            <person name="Pitluck S."/>
            <person name="Ivanova N."/>
            <person name="Pagani I."/>
            <person name="Mavromatis K."/>
            <person name="Ovchinnikova G."/>
            <person name="Pati A."/>
            <person name="Chen A."/>
            <person name="Palaniappan K."/>
            <person name="Hauser L."/>
            <person name="Chang Y.J."/>
            <person name="Jeffries C.D."/>
            <person name="Detter J.C."/>
            <person name="Han C."/>
            <person name="Rohde M."/>
            <person name="Brambilla E."/>
            <person name="Goker M."/>
            <person name="Woyke T."/>
            <person name="Bristow J."/>
            <person name="Eisen J.A."/>
            <person name="Markowitz V."/>
            <person name="Hugenholtz P."/>
            <person name="Kyrpides N.C."/>
            <person name="Klenk H.P."/>
            <person name="Land M."/>
        </authorList>
    </citation>
    <scope>NUCLEOTIDE SEQUENCE [LARGE SCALE GENOMIC DNA]</scope>
    <source>
        <strain evidence="3">ATCC 33931 / DSM 2075 / LMG 7858 / VKM B-1802 / 2st14</strain>
    </source>
</reference>
<dbReference type="KEGG" id="dbr:Deba_0290"/>
<gene>
    <name evidence="2" type="ordered locus">Deba_0290</name>
</gene>
<dbReference type="InterPro" id="IPR036514">
    <property type="entry name" value="SGNH_hydro_sf"/>
</dbReference>
<evidence type="ECO:0000313" key="2">
    <source>
        <dbReference type="EMBL" id="ADK83666.1"/>
    </source>
</evidence>